<dbReference type="CDD" id="cd13961">
    <property type="entry name" value="PT_UbiA_DGGGPS"/>
    <property type="match status" value="1"/>
</dbReference>
<keyword evidence="7" id="KW-0808">Transferase</keyword>
<keyword evidence="3 6" id="KW-0812">Transmembrane</keyword>
<evidence type="ECO:0000256" key="1">
    <source>
        <dbReference type="ARBA" id="ARBA00004141"/>
    </source>
</evidence>
<dbReference type="Pfam" id="PF01040">
    <property type="entry name" value="UbiA"/>
    <property type="match status" value="1"/>
</dbReference>
<keyword evidence="8" id="KW-1185">Reference proteome</keyword>
<dbReference type="Gene3D" id="1.10.357.140">
    <property type="entry name" value="UbiA prenyltransferase"/>
    <property type="match status" value="1"/>
</dbReference>
<comment type="subcellular location">
    <subcellularLocation>
        <location evidence="1">Membrane</location>
        <topology evidence="1">Multi-pass membrane protein</topology>
    </subcellularLocation>
</comment>
<dbReference type="Gene3D" id="1.20.120.1780">
    <property type="entry name" value="UbiA prenyltransferase"/>
    <property type="match status" value="1"/>
</dbReference>
<evidence type="ECO:0000256" key="4">
    <source>
        <dbReference type="ARBA" id="ARBA00022989"/>
    </source>
</evidence>
<evidence type="ECO:0000256" key="3">
    <source>
        <dbReference type="ARBA" id="ARBA00022692"/>
    </source>
</evidence>
<protein>
    <submittedName>
        <fullName evidence="7">4-hydroxybenzoate polyprenyltransferase</fullName>
    </submittedName>
</protein>
<evidence type="ECO:0000256" key="5">
    <source>
        <dbReference type="ARBA" id="ARBA00023136"/>
    </source>
</evidence>
<dbReference type="PANTHER" id="PTHR42723">
    <property type="entry name" value="CHLOROPHYLL SYNTHASE"/>
    <property type="match status" value="1"/>
</dbReference>
<proteinExistence type="predicted"/>
<evidence type="ECO:0000256" key="6">
    <source>
        <dbReference type="SAM" id="Phobius"/>
    </source>
</evidence>
<feature type="transmembrane region" description="Helical" evidence="6">
    <location>
        <begin position="247"/>
        <end position="266"/>
    </location>
</feature>
<keyword evidence="4 6" id="KW-1133">Transmembrane helix</keyword>
<feature type="transmembrane region" description="Helical" evidence="6">
    <location>
        <begin position="111"/>
        <end position="128"/>
    </location>
</feature>
<feature type="transmembrane region" description="Helical" evidence="6">
    <location>
        <begin position="12"/>
        <end position="32"/>
    </location>
</feature>
<feature type="transmembrane region" description="Helical" evidence="6">
    <location>
        <begin position="135"/>
        <end position="159"/>
    </location>
</feature>
<feature type="transmembrane region" description="Helical" evidence="6">
    <location>
        <begin position="38"/>
        <end position="58"/>
    </location>
</feature>
<dbReference type="Proteomes" id="UP000245430">
    <property type="component" value="Unassembled WGS sequence"/>
</dbReference>
<dbReference type="PANTHER" id="PTHR42723:SF1">
    <property type="entry name" value="CHLOROPHYLL SYNTHASE, CHLOROPLASTIC"/>
    <property type="match status" value="1"/>
</dbReference>
<evidence type="ECO:0000313" key="8">
    <source>
        <dbReference type="Proteomes" id="UP000245430"/>
    </source>
</evidence>
<feature type="transmembrane region" description="Helical" evidence="6">
    <location>
        <begin position="171"/>
        <end position="190"/>
    </location>
</feature>
<gene>
    <name evidence="7" type="ORF">LX78_01829</name>
</gene>
<dbReference type="RefSeq" id="WP_109682345.1">
    <property type="nucleotide sequence ID" value="NZ_QGGP01000004.1"/>
</dbReference>
<reference evidence="7 8" key="1">
    <citation type="submission" date="2018-05" db="EMBL/GenBank/DDBJ databases">
        <title>Genomic Encyclopedia of Archaeal and Bacterial Type Strains, Phase II (KMG-II): from individual species to whole genera.</title>
        <authorList>
            <person name="Goeker M."/>
        </authorList>
    </citation>
    <scope>NUCLEOTIDE SEQUENCE [LARGE SCALE GENOMIC DNA]</scope>
    <source>
        <strain evidence="7 8">DSM 22637</strain>
    </source>
</reference>
<dbReference type="InterPro" id="IPR050475">
    <property type="entry name" value="Prenyltransferase_related"/>
</dbReference>
<accession>A0A316DP35</accession>
<keyword evidence="2" id="KW-1003">Cell membrane</keyword>
<evidence type="ECO:0000256" key="2">
    <source>
        <dbReference type="ARBA" id="ARBA00022475"/>
    </source>
</evidence>
<dbReference type="OrthoDB" id="9811562at2"/>
<dbReference type="GO" id="GO:0016020">
    <property type="term" value="C:membrane"/>
    <property type="evidence" value="ECO:0007669"/>
    <property type="project" value="UniProtKB-SubCell"/>
</dbReference>
<feature type="transmembrane region" description="Helical" evidence="6">
    <location>
        <begin position="223"/>
        <end position="241"/>
    </location>
</feature>
<evidence type="ECO:0000313" key="7">
    <source>
        <dbReference type="EMBL" id="PWK18523.1"/>
    </source>
</evidence>
<dbReference type="AlphaFoldDB" id="A0A316DP35"/>
<sequence length="304" mass="34438">MNFLNLIRWKNLIMIALVQFLIKYALLEPFGVTITLNLFGFSLLVIATICLAAAGYIINDIYDIETDSVNKPNKVIVGKTISEKMANTLFISFNVIGVALGFYLSHLVGKSGFFTLFVIISALLYVYASYLKQILIIGNIVVSLLVSLSIIIVGLFELLPVITPQNQETQITFFKIILDYAIFAFVINFIREIVKDIEDIDGDYKAGMNTLPIAIGRERASKIVFILLLIPLFGVVYYVVINLYKQLFLVGYFLLFIIAPLLYIIIKSYSAETKKEFHFISNMLKLVMLFGLLSLILYKYILLE</sequence>
<organism evidence="7 8">
    <name type="scientific">Xanthomarina spongicola</name>
    <dbReference type="NCBI Taxonomy" id="570520"/>
    <lineage>
        <taxon>Bacteria</taxon>
        <taxon>Pseudomonadati</taxon>
        <taxon>Bacteroidota</taxon>
        <taxon>Flavobacteriia</taxon>
        <taxon>Flavobacteriales</taxon>
        <taxon>Flavobacteriaceae</taxon>
        <taxon>Xanthomarina</taxon>
    </lineage>
</organism>
<feature type="transmembrane region" description="Helical" evidence="6">
    <location>
        <begin position="86"/>
        <end position="105"/>
    </location>
</feature>
<dbReference type="EMBL" id="QGGP01000004">
    <property type="protein sequence ID" value="PWK18523.1"/>
    <property type="molecule type" value="Genomic_DNA"/>
</dbReference>
<comment type="caution">
    <text evidence="7">The sequence shown here is derived from an EMBL/GenBank/DDBJ whole genome shotgun (WGS) entry which is preliminary data.</text>
</comment>
<name>A0A316DP35_9FLAO</name>
<dbReference type="GO" id="GO:0016765">
    <property type="term" value="F:transferase activity, transferring alkyl or aryl (other than methyl) groups"/>
    <property type="evidence" value="ECO:0007669"/>
    <property type="project" value="InterPro"/>
</dbReference>
<dbReference type="NCBIfam" id="NF009512">
    <property type="entry name" value="PRK12872.1-1"/>
    <property type="match status" value="1"/>
</dbReference>
<keyword evidence="5 6" id="KW-0472">Membrane</keyword>
<feature type="transmembrane region" description="Helical" evidence="6">
    <location>
        <begin position="286"/>
        <end position="303"/>
    </location>
</feature>
<dbReference type="InterPro" id="IPR000537">
    <property type="entry name" value="UbiA_prenyltransferase"/>
</dbReference>
<dbReference type="InterPro" id="IPR044878">
    <property type="entry name" value="UbiA_sf"/>
</dbReference>